<evidence type="ECO:0000313" key="3">
    <source>
        <dbReference type="Proteomes" id="UP000025061"/>
    </source>
</evidence>
<dbReference type="SUPFAM" id="SSF51735">
    <property type="entry name" value="NAD(P)-binding Rossmann-fold domains"/>
    <property type="match status" value="1"/>
</dbReference>
<dbReference type="Pfam" id="PF01370">
    <property type="entry name" value="Epimerase"/>
    <property type="match status" value="1"/>
</dbReference>
<dbReference type="CDD" id="cd05262">
    <property type="entry name" value="SDR_a7"/>
    <property type="match status" value="1"/>
</dbReference>
<dbReference type="GO" id="GO:0005737">
    <property type="term" value="C:cytoplasm"/>
    <property type="evidence" value="ECO:0007669"/>
    <property type="project" value="TreeGrafter"/>
</dbReference>
<dbReference type="AlphaFoldDB" id="A0A059F7U0"/>
<feature type="domain" description="NAD-dependent epimerase/dehydratase" evidence="1">
    <location>
        <begin position="3"/>
        <end position="214"/>
    </location>
</feature>
<dbReference type="OrthoDB" id="7305551at2"/>
<dbReference type="PANTHER" id="PTHR48079:SF6">
    <property type="entry name" value="NAD(P)-BINDING DOMAIN-CONTAINING PROTEIN-RELATED"/>
    <property type="match status" value="1"/>
</dbReference>
<dbReference type="InterPro" id="IPR001509">
    <property type="entry name" value="Epimerase_deHydtase"/>
</dbReference>
<name>A0A059F7U0_9PROT</name>
<dbReference type="Proteomes" id="UP000025061">
    <property type="component" value="Unassembled WGS sequence"/>
</dbReference>
<evidence type="ECO:0000313" key="2">
    <source>
        <dbReference type="EMBL" id="KCZ86613.1"/>
    </source>
</evidence>
<dbReference type="PANTHER" id="PTHR48079">
    <property type="entry name" value="PROTEIN YEEZ"/>
    <property type="match status" value="1"/>
</dbReference>
<dbReference type="RefSeq" id="WP_011647222.1">
    <property type="nucleotide sequence ID" value="NZ_ARYI01000023.1"/>
</dbReference>
<dbReference type="InterPro" id="IPR036291">
    <property type="entry name" value="NAD(P)-bd_dom_sf"/>
</dbReference>
<dbReference type="EMBL" id="ARYI01000023">
    <property type="protein sequence ID" value="KCZ86613.1"/>
    <property type="molecule type" value="Genomic_DNA"/>
</dbReference>
<organism evidence="2 3">
    <name type="scientific">Hyphomonas hirschiana VP5</name>
    <dbReference type="NCBI Taxonomy" id="1280951"/>
    <lineage>
        <taxon>Bacteria</taxon>
        <taxon>Pseudomonadati</taxon>
        <taxon>Pseudomonadota</taxon>
        <taxon>Alphaproteobacteria</taxon>
        <taxon>Hyphomonadales</taxon>
        <taxon>Hyphomonadaceae</taxon>
        <taxon>Hyphomonas</taxon>
    </lineage>
</organism>
<accession>A0A059F7U0</accession>
<dbReference type="Gene3D" id="3.40.50.720">
    <property type="entry name" value="NAD(P)-binding Rossmann-like Domain"/>
    <property type="match status" value="1"/>
</dbReference>
<proteinExistence type="predicted"/>
<protein>
    <submittedName>
        <fullName evidence="2">NAD-dependent epimerase/dehydratase family protein</fullName>
    </submittedName>
</protein>
<reference evidence="2 3" key="1">
    <citation type="submission" date="2013-04" db="EMBL/GenBank/DDBJ databases">
        <title>Hyphomonas hirschiana VP5 Genome Sequencing.</title>
        <authorList>
            <person name="Lai Q."/>
            <person name="Shao Z."/>
        </authorList>
    </citation>
    <scope>NUCLEOTIDE SEQUENCE [LARGE SCALE GENOMIC DNA]</scope>
    <source>
        <strain evidence="2 3">VP5</strain>
    </source>
</reference>
<gene>
    <name evidence="2" type="ORF">HHI_17076</name>
</gene>
<comment type="caution">
    <text evidence="2">The sequence shown here is derived from an EMBL/GenBank/DDBJ whole genome shotgun (WGS) entry which is preliminary data.</text>
</comment>
<keyword evidence="3" id="KW-1185">Reference proteome</keyword>
<evidence type="ECO:0000259" key="1">
    <source>
        <dbReference type="Pfam" id="PF01370"/>
    </source>
</evidence>
<dbReference type="PATRIC" id="fig|1280951.3.peg.3439"/>
<dbReference type="GO" id="GO:0004029">
    <property type="term" value="F:aldehyde dehydrogenase (NAD+) activity"/>
    <property type="evidence" value="ECO:0007669"/>
    <property type="project" value="TreeGrafter"/>
</dbReference>
<dbReference type="InterPro" id="IPR051783">
    <property type="entry name" value="NAD(P)-dependent_oxidoreduct"/>
</dbReference>
<sequence>MRVFVTGATGFVGSAVVAELERRGHQVIGLARSERAARALLQSGIGIHRGDVDAPESLIPVLSEVDAVIHTAFNHDFSRYLENCEADRRLLDVLARALAGTDKALIATSATVVTETNGLMTEHKPASEQVPRSASEAFLSFADEGVRTAVVRLPPSVHGAGDAAFVPALIALARQHGASAYIGDGTNRWPAVHRDDAASLFCDAVEQPRPGARYHAVAETDIPFRDIAEAIGEGLGLPVRSLPVEQAETHFGWLAMFAAIDNPTSSDWTRKMTGWASHQAGLIQDMTGARYFDPQTR</sequence>